<comment type="subcellular location">
    <subcellularLocation>
        <location evidence="7">Cell inner membrane</location>
        <topology evidence="7">Multi-pass membrane protein</topology>
    </subcellularLocation>
    <subcellularLocation>
        <location evidence="1">Cell membrane</location>
        <topology evidence="1">Multi-pass membrane protein</topology>
    </subcellularLocation>
</comment>
<keyword evidence="4 7" id="KW-0812">Transmembrane</keyword>
<evidence type="ECO:0000256" key="5">
    <source>
        <dbReference type="ARBA" id="ARBA00022989"/>
    </source>
</evidence>
<feature type="transmembrane region" description="Helical" evidence="7">
    <location>
        <begin position="177"/>
        <end position="196"/>
    </location>
</feature>
<gene>
    <name evidence="10" type="ORF">FW784_06345</name>
</gene>
<dbReference type="PANTHER" id="PTHR30221">
    <property type="entry name" value="SMALL-CONDUCTANCE MECHANOSENSITIVE CHANNEL"/>
    <property type="match status" value="1"/>
</dbReference>
<dbReference type="Gene3D" id="2.30.30.60">
    <property type="match status" value="1"/>
</dbReference>
<dbReference type="PROSITE" id="PS50914">
    <property type="entry name" value="BON"/>
    <property type="match status" value="1"/>
</dbReference>
<evidence type="ECO:0000313" key="10">
    <source>
        <dbReference type="EMBL" id="TZF90188.1"/>
    </source>
</evidence>
<protein>
    <recommendedName>
        <fullName evidence="7">Small-conductance mechanosensitive channel</fullName>
    </recommendedName>
</protein>
<dbReference type="InterPro" id="IPR010920">
    <property type="entry name" value="LSM_dom_sf"/>
</dbReference>
<comment type="subunit">
    <text evidence="7">Homoheptamer.</text>
</comment>
<feature type="transmembrane region" description="Helical" evidence="7">
    <location>
        <begin position="132"/>
        <end position="156"/>
    </location>
</feature>
<evidence type="ECO:0000256" key="2">
    <source>
        <dbReference type="ARBA" id="ARBA00008017"/>
    </source>
</evidence>
<evidence type="ECO:0000259" key="9">
    <source>
        <dbReference type="PROSITE" id="PS50914"/>
    </source>
</evidence>
<dbReference type="SUPFAM" id="SSF50182">
    <property type="entry name" value="Sm-like ribonucleoproteins"/>
    <property type="match status" value="1"/>
</dbReference>
<accession>A0A5D8Z5J0</accession>
<dbReference type="InterPro" id="IPR049278">
    <property type="entry name" value="MS_channel_C"/>
</dbReference>
<dbReference type="SUPFAM" id="SSF82861">
    <property type="entry name" value="Mechanosensitive channel protein MscS (YggB), transmembrane region"/>
    <property type="match status" value="1"/>
</dbReference>
<comment type="function">
    <text evidence="7">Mechanosensitive channel that participates in the regulation of osmotic pressure changes within the cell, opening in response to stretch forces in the membrane lipid bilayer, without the need for other proteins. Contributes to normal resistance to hypoosmotic shock. Forms an ion channel of 1.0 nanosiemens conductance with a slight preference for anions.</text>
</comment>
<dbReference type="EMBL" id="VTRV01000049">
    <property type="protein sequence ID" value="TZF90188.1"/>
    <property type="molecule type" value="Genomic_DNA"/>
</dbReference>
<dbReference type="OrthoDB" id="9793781at2"/>
<feature type="signal peptide" evidence="8">
    <location>
        <begin position="1"/>
        <end position="27"/>
    </location>
</feature>
<sequence length="443" mass="47528">MGTERMKRVARGLFVLCVLLLPIVAGAQGQAWIAQAAAVRAGAPAPGPNDTQLARTVAARLHAVPGFGAVTVTSAAGVVRLEGSVSDSTDRAHAEQIAVQQPGVGAVDDRLQIPGGVVTRLHLALSQVYGKLIGLVARLPLLLVAVIIVLLSWWVGRTISRRIHLSRFSAHNPYIDSLVARLVNWLVLLLGILIALDLLDATAIVGALLGSAGVVGLAIGFAFRDIAENYVAGILLSLRRGFSPGDHILVDRYEGKVVALTSRSTILMTFDGVQVAVPNAIVFKSVVTNYTQNPTRRFEFTMVIDVAESIREAQEAALAQLSQVDGVLADPAPSWLVDGYMAGGIQLKFQAWVNQRESDHRKVRSEAIRAVKLAFEKAEIDGPRPVQYMLTAPLPPSMARRFGMELPTPEPTEPEGCGDTSVNHDIDAQVVEQRAVHDSENLI</sequence>
<keyword evidence="6 7" id="KW-0472">Membrane</keyword>
<dbReference type="Gene3D" id="3.30.1340.30">
    <property type="match status" value="1"/>
</dbReference>
<organism evidence="10 11">
    <name type="scientific">Cognatilysobacter lacus</name>
    <dbReference type="NCBI Taxonomy" id="1643323"/>
    <lineage>
        <taxon>Bacteria</taxon>
        <taxon>Pseudomonadati</taxon>
        <taxon>Pseudomonadota</taxon>
        <taxon>Gammaproteobacteria</taxon>
        <taxon>Lysobacterales</taxon>
        <taxon>Lysobacteraceae</taxon>
        <taxon>Cognatilysobacter</taxon>
    </lineage>
</organism>
<feature type="domain" description="BON" evidence="9">
    <location>
        <begin position="49"/>
        <end position="115"/>
    </location>
</feature>
<feature type="transmembrane region" description="Helical" evidence="7">
    <location>
        <begin position="202"/>
        <end position="223"/>
    </location>
</feature>
<dbReference type="Pfam" id="PF04972">
    <property type="entry name" value="BON"/>
    <property type="match status" value="1"/>
</dbReference>
<evidence type="ECO:0000256" key="1">
    <source>
        <dbReference type="ARBA" id="ARBA00004651"/>
    </source>
</evidence>
<dbReference type="InterPro" id="IPR011066">
    <property type="entry name" value="MscS_channel_C_sf"/>
</dbReference>
<dbReference type="Gene3D" id="1.10.287.1260">
    <property type="match status" value="1"/>
</dbReference>
<dbReference type="Pfam" id="PF21082">
    <property type="entry name" value="MS_channel_3rd"/>
    <property type="match status" value="1"/>
</dbReference>
<keyword evidence="7" id="KW-0406">Ion transport</keyword>
<evidence type="ECO:0000256" key="3">
    <source>
        <dbReference type="ARBA" id="ARBA00022475"/>
    </source>
</evidence>
<proteinExistence type="inferred from homology"/>
<dbReference type="InterPro" id="IPR045275">
    <property type="entry name" value="MscS_archaea/bacteria_type"/>
</dbReference>
<dbReference type="AlphaFoldDB" id="A0A5D8Z5J0"/>
<evidence type="ECO:0000313" key="11">
    <source>
        <dbReference type="Proteomes" id="UP000323164"/>
    </source>
</evidence>
<dbReference type="InterPro" id="IPR011014">
    <property type="entry name" value="MscS_channel_TM-2"/>
</dbReference>
<keyword evidence="8" id="KW-0732">Signal</keyword>
<keyword evidence="7" id="KW-0407">Ion channel</keyword>
<evidence type="ECO:0000256" key="4">
    <source>
        <dbReference type="ARBA" id="ARBA00022692"/>
    </source>
</evidence>
<keyword evidence="5 7" id="KW-1133">Transmembrane helix</keyword>
<comment type="caution">
    <text evidence="10">The sequence shown here is derived from an EMBL/GenBank/DDBJ whole genome shotgun (WGS) entry which is preliminary data.</text>
</comment>
<dbReference type="Gene3D" id="3.30.70.100">
    <property type="match status" value="1"/>
</dbReference>
<evidence type="ECO:0000256" key="8">
    <source>
        <dbReference type="SAM" id="SignalP"/>
    </source>
</evidence>
<dbReference type="InterPro" id="IPR023408">
    <property type="entry name" value="MscS_beta-dom_sf"/>
</dbReference>
<keyword evidence="7" id="KW-0813">Transport</keyword>
<feature type="chain" id="PRO_5023045473" description="Small-conductance mechanosensitive channel" evidence="8">
    <location>
        <begin position="28"/>
        <end position="443"/>
    </location>
</feature>
<dbReference type="GO" id="GO:0008381">
    <property type="term" value="F:mechanosensitive monoatomic ion channel activity"/>
    <property type="evidence" value="ECO:0007669"/>
    <property type="project" value="InterPro"/>
</dbReference>
<reference evidence="10 11" key="1">
    <citation type="submission" date="2019-08" db="EMBL/GenBank/DDBJ databases">
        <title>Draft genome sequence of Lysobacter sp. UKS-15.</title>
        <authorList>
            <person name="Im W.-T."/>
        </authorList>
    </citation>
    <scope>NUCLEOTIDE SEQUENCE [LARGE SCALE GENOMIC DNA]</scope>
    <source>
        <strain evidence="10 11">UKS-15</strain>
    </source>
</reference>
<evidence type="ECO:0000256" key="6">
    <source>
        <dbReference type="ARBA" id="ARBA00023136"/>
    </source>
</evidence>
<dbReference type="Pfam" id="PF00924">
    <property type="entry name" value="MS_channel_2nd"/>
    <property type="match status" value="1"/>
</dbReference>
<keyword evidence="11" id="KW-1185">Reference proteome</keyword>
<name>A0A5D8Z5J0_9GAMM</name>
<keyword evidence="7" id="KW-0997">Cell inner membrane</keyword>
<keyword evidence="3" id="KW-1003">Cell membrane</keyword>
<dbReference type="Proteomes" id="UP000323164">
    <property type="component" value="Unassembled WGS sequence"/>
</dbReference>
<dbReference type="InterPro" id="IPR006685">
    <property type="entry name" value="MscS_channel_2nd"/>
</dbReference>
<dbReference type="PANTHER" id="PTHR30221:SF1">
    <property type="entry name" value="SMALL-CONDUCTANCE MECHANOSENSITIVE CHANNEL"/>
    <property type="match status" value="1"/>
</dbReference>
<dbReference type="GO" id="GO:0005886">
    <property type="term" value="C:plasma membrane"/>
    <property type="evidence" value="ECO:0007669"/>
    <property type="project" value="UniProtKB-SubCell"/>
</dbReference>
<comment type="caution">
    <text evidence="7">Lacks conserved residue(s) required for the propagation of feature annotation.</text>
</comment>
<evidence type="ECO:0000256" key="7">
    <source>
        <dbReference type="RuleBase" id="RU369025"/>
    </source>
</evidence>
<dbReference type="SUPFAM" id="SSF82689">
    <property type="entry name" value="Mechanosensitive channel protein MscS (YggB), C-terminal domain"/>
    <property type="match status" value="1"/>
</dbReference>
<dbReference type="InterPro" id="IPR007055">
    <property type="entry name" value="BON_dom"/>
</dbReference>
<comment type="similarity">
    <text evidence="2 7">Belongs to the MscS (TC 1.A.23) family.</text>
</comment>